<proteinExistence type="predicted"/>
<gene>
    <name evidence="2" type="ORF">M440DRAFT_96804</name>
</gene>
<name>A0A2T4BYW9_TRILO</name>
<dbReference type="Proteomes" id="UP000240760">
    <property type="component" value="Unassembled WGS sequence"/>
</dbReference>
<keyword evidence="3" id="KW-1185">Reference proteome</keyword>
<feature type="transmembrane region" description="Helical" evidence="1">
    <location>
        <begin position="59"/>
        <end position="78"/>
    </location>
</feature>
<evidence type="ECO:0000313" key="2">
    <source>
        <dbReference type="EMBL" id="PTB74523.1"/>
    </source>
</evidence>
<evidence type="ECO:0000313" key="3">
    <source>
        <dbReference type="Proteomes" id="UP000240760"/>
    </source>
</evidence>
<sequence>MDISSSTSFLTPPFALGCCNISSSLLLSILLFSLSLSYLRQHILLRTYSCISGYRGYKALIRIYMAFYVLLLLFYFLYSYSSSSSAGVVHRPSFFTLIAFMKGHDHCILLSTTRRLQSLPSEKLSCLGPDLLPFFFHSLSEKSHSRMHL</sequence>
<dbReference type="EMBL" id="KZ679135">
    <property type="protein sequence ID" value="PTB74523.1"/>
    <property type="molecule type" value="Genomic_DNA"/>
</dbReference>
<protein>
    <submittedName>
        <fullName evidence="2">Uncharacterized protein</fullName>
    </submittedName>
</protein>
<accession>A0A2T4BYW9</accession>
<feature type="transmembrane region" description="Helical" evidence="1">
    <location>
        <begin position="14"/>
        <end position="39"/>
    </location>
</feature>
<dbReference type="AlphaFoldDB" id="A0A2T4BYW9"/>
<keyword evidence="1" id="KW-1133">Transmembrane helix</keyword>
<reference evidence="2 3" key="1">
    <citation type="submission" date="2016-07" db="EMBL/GenBank/DDBJ databases">
        <title>Multiple horizontal gene transfer events from other fungi enriched the ability of initially mycotrophic Trichoderma (Ascomycota) to feed on dead plant biomass.</title>
        <authorList>
            <consortium name="DOE Joint Genome Institute"/>
            <person name="Aerts A."/>
            <person name="Atanasova L."/>
            <person name="Chenthamara K."/>
            <person name="Zhang J."/>
            <person name="Grujic M."/>
            <person name="Henrissat B."/>
            <person name="Kuo A."/>
            <person name="Salamov A."/>
            <person name="Lipzen A."/>
            <person name="Labutti K."/>
            <person name="Barry K."/>
            <person name="Miao Y."/>
            <person name="Rahimi M.J."/>
            <person name="Shen Q."/>
            <person name="Grigoriev I.V."/>
            <person name="Kubicek C.P."/>
            <person name="Druzhinina I.S."/>
        </authorList>
    </citation>
    <scope>NUCLEOTIDE SEQUENCE [LARGE SCALE GENOMIC DNA]</scope>
    <source>
        <strain evidence="2 3">ATCC 18648</strain>
    </source>
</reference>
<evidence type="ECO:0000256" key="1">
    <source>
        <dbReference type="SAM" id="Phobius"/>
    </source>
</evidence>
<organism evidence="2 3">
    <name type="scientific">Trichoderma longibrachiatum ATCC 18648</name>
    <dbReference type="NCBI Taxonomy" id="983965"/>
    <lineage>
        <taxon>Eukaryota</taxon>
        <taxon>Fungi</taxon>
        <taxon>Dikarya</taxon>
        <taxon>Ascomycota</taxon>
        <taxon>Pezizomycotina</taxon>
        <taxon>Sordariomycetes</taxon>
        <taxon>Hypocreomycetidae</taxon>
        <taxon>Hypocreales</taxon>
        <taxon>Hypocreaceae</taxon>
        <taxon>Trichoderma</taxon>
    </lineage>
</organism>
<keyword evidence="1" id="KW-0472">Membrane</keyword>
<keyword evidence="1" id="KW-0812">Transmembrane</keyword>